<dbReference type="InterPro" id="IPR050695">
    <property type="entry name" value="N-acetylmuramoyl_amidase_3"/>
</dbReference>
<evidence type="ECO:0000256" key="1">
    <source>
        <dbReference type="ARBA" id="ARBA00022801"/>
    </source>
</evidence>
<name>A0AA35G7A1_9FIRM</name>
<dbReference type="GO" id="GO:0042834">
    <property type="term" value="F:peptidoglycan binding"/>
    <property type="evidence" value="ECO:0007669"/>
    <property type="project" value="InterPro"/>
</dbReference>
<dbReference type="PANTHER" id="PTHR30404:SF0">
    <property type="entry name" value="N-ACETYLMURAMOYL-L-ALANINE AMIDASE AMIC"/>
    <property type="match status" value="1"/>
</dbReference>
<proteinExistence type="predicted"/>
<dbReference type="SUPFAM" id="SSF53187">
    <property type="entry name" value="Zn-dependent exopeptidases"/>
    <property type="match status" value="1"/>
</dbReference>
<dbReference type="Pfam" id="PF05036">
    <property type="entry name" value="SPOR"/>
    <property type="match status" value="1"/>
</dbReference>
<keyword evidence="4" id="KW-1185">Reference proteome</keyword>
<evidence type="ECO:0000313" key="4">
    <source>
        <dbReference type="Proteomes" id="UP001163687"/>
    </source>
</evidence>
<dbReference type="PROSITE" id="PS51724">
    <property type="entry name" value="SPOR"/>
    <property type="match status" value="1"/>
</dbReference>
<dbReference type="GO" id="GO:0009253">
    <property type="term" value="P:peptidoglycan catabolic process"/>
    <property type="evidence" value="ECO:0007669"/>
    <property type="project" value="InterPro"/>
</dbReference>
<keyword evidence="1" id="KW-0378">Hydrolase</keyword>
<dbReference type="CDD" id="cd02696">
    <property type="entry name" value="MurNAc-LAA"/>
    <property type="match status" value="1"/>
</dbReference>
<feature type="domain" description="SPOR" evidence="2">
    <location>
        <begin position="189"/>
        <end position="230"/>
    </location>
</feature>
<evidence type="ECO:0000313" key="3">
    <source>
        <dbReference type="EMBL" id="BDG59615.1"/>
    </source>
</evidence>
<dbReference type="PANTHER" id="PTHR30404">
    <property type="entry name" value="N-ACETYLMURAMOYL-L-ALANINE AMIDASE"/>
    <property type="match status" value="1"/>
</dbReference>
<dbReference type="Gene3D" id="3.30.70.1070">
    <property type="entry name" value="Sporulation related repeat"/>
    <property type="match status" value="1"/>
</dbReference>
<dbReference type="SUPFAM" id="SSF110997">
    <property type="entry name" value="Sporulation related repeat"/>
    <property type="match status" value="1"/>
</dbReference>
<accession>A0AA35G7A1</accession>
<sequence length="230" mass="25314">MPKPLVCLDPGHGGADPGAAGNSLAEKDLALDLALRIREELLSGYHVDVLMTRETDTFVSLADRARMANDAGADYFHSVHLNAFEPSARGYEDFVHTSVRDDGRAARIRAAVHEAVMELLTPYGVPDRGYKRADFFVLRETAMPAVLTENLFVTNEADAGLLRQELFRQALARAHVRGIARGLGLQPVARPPVLYKVQVGAFTQRENAERLAAELRDKGYSVYIVRTSPD</sequence>
<reference evidence="3" key="1">
    <citation type="submission" date="2022-03" db="EMBL/GenBank/DDBJ databases">
        <title>Complete genome sequence of Caldinitratiruptor microaerophilus.</title>
        <authorList>
            <person name="Mukaiyama R."/>
            <person name="Nishiyama T."/>
            <person name="Ueda K."/>
        </authorList>
    </citation>
    <scope>NUCLEOTIDE SEQUENCE</scope>
    <source>
        <strain evidence="3">JCM 16183</strain>
    </source>
</reference>
<dbReference type="Pfam" id="PF01520">
    <property type="entry name" value="Amidase_3"/>
    <property type="match status" value="1"/>
</dbReference>
<dbReference type="Proteomes" id="UP001163687">
    <property type="component" value="Chromosome"/>
</dbReference>
<dbReference type="InterPro" id="IPR002508">
    <property type="entry name" value="MurNAc-LAA_cat"/>
</dbReference>
<evidence type="ECO:0000259" key="2">
    <source>
        <dbReference type="PROSITE" id="PS51724"/>
    </source>
</evidence>
<dbReference type="GO" id="GO:0008745">
    <property type="term" value="F:N-acetylmuramoyl-L-alanine amidase activity"/>
    <property type="evidence" value="ECO:0007669"/>
    <property type="project" value="InterPro"/>
</dbReference>
<dbReference type="InterPro" id="IPR036680">
    <property type="entry name" value="SPOR-like_sf"/>
</dbReference>
<dbReference type="SMART" id="SM00646">
    <property type="entry name" value="Ami_3"/>
    <property type="match status" value="1"/>
</dbReference>
<dbReference type="GO" id="GO:0030288">
    <property type="term" value="C:outer membrane-bounded periplasmic space"/>
    <property type="evidence" value="ECO:0007669"/>
    <property type="project" value="TreeGrafter"/>
</dbReference>
<dbReference type="Gene3D" id="3.40.630.40">
    <property type="entry name" value="Zn-dependent exopeptidases"/>
    <property type="match status" value="1"/>
</dbReference>
<dbReference type="KEGG" id="cmic:caldi_07050"/>
<dbReference type="AlphaFoldDB" id="A0AA35G7A1"/>
<gene>
    <name evidence="3" type="primary">cwlC</name>
    <name evidence="3" type="ORF">caldi_07050</name>
</gene>
<protein>
    <submittedName>
        <fullName evidence="3">Sporulation-specific N-acetylmuramoyl-L-alanine amidase</fullName>
    </submittedName>
</protein>
<dbReference type="RefSeq" id="WP_264843729.1">
    <property type="nucleotide sequence ID" value="NZ_AP025628.1"/>
</dbReference>
<dbReference type="EMBL" id="AP025628">
    <property type="protein sequence ID" value="BDG59615.1"/>
    <property type="molecule type" value="Genomic_DNA"/>
</dbReference>
<organism evidence="3 4">
    <name type="scientific">Caldinitratiruptor microaerophilus</name>
    <dbReference type="NCBI Taxonomy" id="671077"/>
    <lineage>
        <taxon>Bacteria</taxon>
        <taxon>Bacillati</taxon>
        <taxon>Bacillota</taxon>
        <taxon>Clostridia</taxon>
        <taxon>Eubacteriales</taxon>
        <taxon>Symbiobacteriaceae</taxon>
        <taxon>Caldinitratiruptor</taxon>
    </lineage>
</organism>
<dbReference type="InterPro" id="IPR007730">
    <property type="entry name" value="SPOR-like_dom"/>
</dbReference>